<dbReference type="FunCoup" id="A0A200Q515">
    <property type="interactions" value="62"/>
</dbReference>
<dbReference type="InterPro" id="IPR050587">
    <property type="entry name" value="GNT1/Glycosyltrans_8"/>
</dbReference>
<keyword evidence="6" id="KW-1133">Transmembrane helix</keyword>
<dbReference type="EC" id="2.4.1.-" evidence="11"/>
<evidence type="ECO:0000256" key="3">
    <source>
        <dbReference type="ARBA" id="ARBA00022679"/>
    </source>
</evidence>
<dbReference type="OMA" id="VPCDGWS"/>
<dbReference type="Proteomes" id="UP000195402">
    <property type="component" value="Unassembled WGS sequence"/>
</dbReference>
<keyword evidence="3 12" id="KW-0808">Transferase</keyword>
<evidence type="ECO:0000256" key="6">
    <source>
        <dbReference type="ARBA" id="ARBA00022989"/>
    </source>
</evidence>
<protein>
    <recommendedName>
        <fullName evidence="11">Hexosyltransferase</fullName>
        <ecNumber evidence="11">2.4.1.-</ecNumber>
    </recommendedName>
</protein>
<comment type="caution">
    <text evidence="12">The sequence shown here is derived from an EMBL/GenBank/DDBJ whole genome shotgun (WGS) entry which is preliminary data.</text>
</comment>
<evidence type="ECO:0000256" key="4">
    <source>
        <dbReference type="ARBA" id="ARBA00022692"/>
    </source>
</evidence>
<dbReference type="InterPro" id="IPR029044">
    <property type="entry name" value="Nucleotide-diphossugar_trans"/>
</dbReference>
<dbReference type="GO" id="GO:0071555">
    <property type="term" value="P:cell wall organization"/>
    <property type="evidence" value="ECO:0007669"/>
    <property type="project" value="UniProtKB-KW"/>
</dbReference>
<keyword evidence="4" id="KW-0812">Transmembrane</keyword>
<proteinExistence type="inferred from homology"/>
<comment type="similarity">
    <text evidence="10">Belongs to the glycosyltransferase 8 family. Glycogenin subfamily.</text>
</comment>
<dbReference type="SUPFAM" id="SSF53448">
    <property type="entry name" value="Nucleotide-diphospho-sugar transferases"/>
    <property type="match status" value="1"/>
</dbReference>
<evidence type="ECO:0000313" key="12">
    <source>
        <dbReference type="EMBL" id="OVA05487.1"/>
    </source>
</evidence>
<dbReference type="CDD" id="cd02537">
    <property type="entry name" value="GT8_Glycogenin"/>
    <property type="match status" value="1"/>
</dbReference>
<evidence type="ECO:0000256" key="9">
    <source>
        <dbReference type="ARBA" id="ARBA00023316"/>
    </source>
</evidence>
<dbReference type="FunFam" id="3.90.550.10:FF:000018">
    <property type="entry name" value="Hexosyltransferase"/>
    <property type="match status" value="1"/>
</dbReference>
<evidence type="ECO:0000256" key="10">
    <source>
        <dbReference type="ARBA" id="ARBA00038162"/>
    </source>
</evidence>
<dbReference type="PANTHER" id="PTHR11183">
    <property type="entry name" value="GLYCOGENIN SUBFAMILY MEMBER"/>
    <property type="match status" value="1"/>
</dbReference>
<dbReference type="EMBL" id="MVGT01003118">
    <property type="protein sequence ID" value="OVA05487.1"/>
    <property type="molecule type" value="Genomic_DNA"/>
</dbReference>
<name>A0A200Q515_MACCD</name>
<sequence>MGSKSGPKPKFFTLSLFFLALSLLLLISTFRLKTRVIIVDRYRENNYNSTPVVVVVDRYRENEYNSSVESPRINIVQKKPLPPLINFLKKEFGGNKEIKIGLVNIQHEDDHQQNEYYWKALGETVLVDFERVSNEKVWKDFFPEWIDEEEKNGTPPKCPEIPMPRFEEYREFDVVISRVPCGNIGTDDDDDDDDDKGKGIRDLFRLQVNLVVANLVARRSTDENDRPVYVVFMGYCGPMLEIFRCDDLVKREGQFWIYKPDLRRLKQKVQMPIGTCQLATPFVNQGEGNNINYNFSKLGNPIDHPREAYVTVLHSSEAYVCGAIALSQSIIQSNSTKDLILLADNSITNKSRQALEDAGWKVKLIDRIQSPHAKKGAYNEWNYSKLRIWQLTEYDKVIFIDSDLIIVKNIDDFFAYPQLSAAGNDNMIFNSGIMVIEPSKCMFESLMKKRHTLYSYNGGDQGFLNEVFTWWHRWPRRLNYLKLFISKKNSQYRPEVPEPIYAIHYLGLKPWVCYRDYDCNWDMLDHHQFASDSAHRRWWQVYDAMPERLQKYCGLSKSMDARIKKWRNIAKNASLPDEHWKIKVTDPRQTHLIN</sequence>
<dbReference type="InterPro" id="IPR002495">
    <property type="entry name" value="Glyco_trans_8"/>
</dbReference>
<dbReference type="GO" id="GO:0000139">
    <property type="term" value="C:Golgi membrane"/>
    <property type="evidence" value="ECO:0007669"/>
    <property type="project" value="UniProtKB-SubCell"/>
</dbReference>
<reference evidence="12 13" key="1">
    <citation type="journal article" date="2017" name="Mol. Plant">
        <title>The Genome of Medicinal Plant Macleaya cordata Provides New Insights into Benzylisoquinoline Alkaloids Metabolism.</title>
        <authorList>
            <person name="Liu X."/>
            <person name="Liu Y."/>
            <person name="Huang P."/>
            <person name="Ma Y."/>
            <person name="Qing Z."/>
            <person name="Tang Q."/>
            <person name="Cao H."/>
            <person name="Cheng P."/>
            <person name="Zheng Y."/>
            <person name="Yuan Z."/>
            <person name="Zhou Y."/>
            <person name="Liu J."/>
            <person name="Tang Z."/>
            <person name="Zhuo Y."/>
            <person name="Zhang Y."/>
            <person name="Yu L."/>
            <person name="Huang J."/>
            <person name="Yang P."/>
            <person name="Peng Q."/>
            <person name="Zhang J."/>
            <person name="Jiang W."/>
            <person name="Zhang Z."/>
            <person name="Lin K."/>
            <person name="Ro D.K."/>
            <person name="Chen X."/>
            <person name="Xiong X."/>
            <person name="Shang Y."/>
            <person name="Huang S."/>
            <person name="Zeng J."/>
        </authorList>
    </citation>
    <scope>NUCLEOTIDE SEQUENCE [LARGE SCALE GENOMIC DNA]</scope>
    <source>
        <strain evidence="13">cv. BLH2017</strain>
        <tissue evidence="12">Root</tissue>
    </source>
</reference>
<dbReference type="STRING" id="56857.A0A200Q515"/>
<evidence type="ECO:0000256" key="11">
    <source>
        <dbReference type="RuleBase" id="RU362027"/>
    </source>
</evidence>
<gene>
    <name evidence="12" type="ORF">BVC80_441g263</name>
</gene>
<comment type="subcellular location">
    <subcellularLocation>
        <location evidence="1">Golgi apparatus membrane</location>
        <topology evidence="1">Single-pass type II membrane protein</topology>
    </subcellularLocation>
</comment>
<dbReference type="InParanoid" id="A0A200Q515"/>
<accession>A0A200Q515</accession>
<evidence type="ECO:0000256" key="1">
    <source>
        <dbReference type="ARBA" id="ARBA00004323"/>
    </source>
</evidence>
<evidence type="ECO:0000256" key="7">
    <source>
        <dbReference type="ARBA" id="ARBA00023136"/>
    </source>
</evidence>
<keyword evidence="13" id="KW-1185">Reference proteome</keyword>
<organism evidence="12 13">
    <name type="scientific">Macleaya cordata</name>
    <name type="common">Five-seeded plume-poppy</name>
    <name type="synonym">Bocconia cordata</name>
    <dbReference type="NCBI Taxonomy" id="56857"/>
    <lineage>
        <taxon>Eukaryota</taxon>
        <taxon>Viridiplantae</taxon>
        <taxon>Streptophyta</taxon>
        <taxon>Embryophyta</taxon>
        <taxon>Tracheophyta</taxon>
        <taxon>Spermatophyta</taxon>
        <taxon>Magnoliopsida</taxon>
        <taxon>Ranunculales</taxon>
        <taxon>Papaveraceae</taxon>
        <taxon>Papaveroideae</taxon>
        <taxon>Macleaya</taxon>
    </lineage>
</organism>
<keyword evidence="2" id="KW-0328">Glycosyltransferase</keyword>
<keyword evidence="9" id="KW-0961">Cell wall biogenesis/degradation</keyword>
<evidence type="ECO:0000256" key="5">
    <source>
        <dbReference type="ARBA" id="ARBA00022723"/>
    </source>
</evidence>
<keyword evidence="5" id="KW-0479">Metal-binding</keyword>
<dbReference type="AlphaFoldDB" id="A0A200Q515"/>
<dbReference type="GO" id="GO:0046872">
    <property type="term" value="F:metal ion binding"/>
    <property type="evidence" value="ECO:0007669"/>
    <property type="project" value="UniProtKB-KW"/>
</dbReference>
<dbReference type="OrthoDB" id="2014201at2759"/>
<keyword evidence="8" id="KW-0464">Manganese</keyword>
<dbReference type="Gene3D" id="3.90.550.10">
    <property type="entry name" value="Spore Coat Polysaccharide Biosynthesis Protein SpsA, Chain A"/>
    <property type="match status" value="1"/>
</dbReference>
<dbReference type="GO" id="GO:0016757">
    <property type="term" value="F:glycosyltransferase activity"/>
    <property type="evidence" value="ECO:0007669"/>
    <property type="project" value="UniProtKB-KW"/>
</dbReference>
<evidence type="ECO:0000256" key="2">
    <source>
        <dbReference type="ARBA" id="ARBA00022676"/>
    </source>
</evidence>
<evidence type="ECO:0000256" key="8">
    <source>
        <dbReference type="ARBA" id="ARBA00023211"/>
    </source>
</evidence>
<keyword evidence="7" id="KW-0472">Membrane</keyword>
<evidence type="ECO:0000313" key="13">
    <source>
        <dbReference type="Proteomes" id="UP000195402"/>
    </source>
</evidence>
<dbReference type="Pfam" id="PF01501">
    <property type="entry name" value="Glyco_transf_8"/>
    <property type="match status" value="1"/>
</dbReference>